<dbReference type="InterPro" id="IPR002656">
    <property type="entry name" value="Acyl_transf_3_dom"/>
</dbReference>
<feature type="transmembrane region" description="Helical" evidence="1">
    <location>
        <begin position="498"/>
        <end position="516"/>
    </location>
</feature>
<dbReference type="PANTHER" id="PTHR11161:SF0">
    <property type="entry name" value="O-ACYLTRANSFERASE LIKE PROTEIN"/>
    <property type="match status" value="1"/>
</dbReference>
<dbReference type="SMART" id="SM00703">
    <property type="entry name" value="NRF"/>
    <property type="match status" value="1"/>
</dbReference>
<name>A0A9J6CGV9_POLVA</name>
<feature type="transmembrane region" description="Helical" evidence="1">
    <location>
        <begin position="414"/>
        <end position="432"/>
    </location>
</feature>
<sequence length="630" mass="73452">MKIFKLFVSFWLLFHNVISCDQNFNSIFEKSKIEDESLCFKHIKSYYETDMLDKLIDTWSDFAAEYTYGNSYDFGNFDECLELSNEKIKTKYCLIQYHYKPTSNNKIIEVAPNRSFYNFGWNNINKCFGGAICVPESCTVEDIEGIMEEVFKESDYMKSIYYDQTQYCKKSSSHYKIDALTIFSFAFFAVILTLVIFGTYFTNLKSESTFIKYIQCFSLIRNVKSLINLSTDKSTISCMNGIKVIATFGIIYVHYLILRMAYPFKDSSESYKIINESLFYTFSMSFVVYIEVFFVISGVLLGRTLKNSENIDIWKMSLQRYMRLTPSVYVLILILSISFAFVHSDKAPYLFPKTAFDNLYNYGYTTLLHLQVYTNPRNMCFPHCWFMAVNFQLGVIAPLIEIGLRKQRIVSREFGYGMIILLGLGLRFLTFLNHESYFEGDLSHASNSESLVIAKTYYPTHLWILPFFTGILLAQVLDVDQKRSIFCIEKIKKVIMKFGLFVSIAYIIIFTFIYPSTKILTIFYLTFFIMSTSFIIYACHCGFGGIINDFLSSKYWIPISKMSLSIYLISPAIQTYNIIMKKRPIEYEKDFNIFSDTVYDLLTSFPTIILLYLFIETPFTLIGKLITKKK</sequence>
<comment type="caution">
    <text evidence="4">The sequence shown here is derived from an EMBL/GenBank/DDBJ whole genome shotgun (WGS) entry which is preliminary data.</text>
</comment>
<evidence type="ECO:0000259" key="3">
    <source>
        <dbReference type="SMART" id="SM00703"/>
    </source>
</evidence>
<proteinExistence type="predicted"/>
<keyword evidence="1" id="KW-0472">Membrane</keyword>
<dbReference type="AlphaFoldDB" id="A0A9J6CGV9"/>
<evidence type="ECO:0000256" key="1">
    <source>
        <dbReference type="SAM" id="Phobius"/>
    </source>
</evidence>
<accession>A0A9J6CGV9</accession>
<evidence type="ECO:0000313" key="5">
    <source>
        <dbReference type="Proteomes" id="UP001107558"/>
    </source>
</evidence>
<keyword evidence="2" id="KW-0732">Signal</keyword>
<keyword evidence="5" id="KW-1185">Reference proteome</keyword>
<dbReference type="Proteomes" id="UP001107558">
    <property type="component" value="Chromosome 1"/>
</dbReference>
<dbReference type="PANTHER" id="PTHR11161">
    <property type="entry name" value="O-ACYLTRANSFERASE"/>
    <property type="match status" value="1"/>
</dbReference>
<feature type="chain" id="PRO_5039951260" description="Nose resistant-to-fluoxetine protein N-terminal domain-containing protein" evidence="2">
    <location>
        <begin position="20"/>
        <end position="630"/>
    </location>
</feature>
<feature type="transmembrane region" description="Helical" evidence="1">
    <location>
        <begin position="321"/>
        <end position="342"/>
    </location>
</feature>
<feature type="transmembrane region" description="Helical" evidence="1">
    <location>
        <begin position="522"/>
        <end position="547"/>
    </location>
</feature>
<feature type="transmembrane region" description="Helical" evidence="1">
    <location>
        <begin position="241"/>
        <end position="258"/>
    </location>
</feature>
<feature type="domain" description="Nose resistant-to-fluoxetine protein N-terminal" evidence="3">
    <location>
        <begin position="36"/>
        <end position="165"/>
    </location>
</feature>
<protein>
    <recommendedName>
        <fullName evidence="3">Nose resistant-to-fluoxetine protein N-terminal domain-containing protein</fullName>
    </recommendedName>
</protein>
<keyword evidence="1" id="KW-1133">Transmembrane helix</keyword>
<organism evidence="4 5">
    <name type="scientific">Polypedilum vanderplanki</name>
    <name type="common">Sleeping chironomid midge</name>
    <dbReference type="NCBI Taxonomy" id="319348"/>
    <lineage>
        <taxon>Eukaryota</taxon>
        <taxon>Metazoa</taxon>
        <taxon>Ecdysozoa</taxon>
        <taxon>Arthropoda</taxon>
        <taxon>Hexapoda</taxon>
        <taxon>Insecta</taxon>
        <taxon>Pterygota</taxon>
        <taxon>Neoptera</taxon>
        <taxon>Endopterygota</taxon>
        <taxon>Diptera</taxon>
        <taxon>Nematocera</taxon>
        <taxon>Chironomoidea</taxon>
        <taxon>Chironomidae</taxon>
        <taxon>Chironominae</taxon>
        <taxon>Polypedilum</taxon>
        <taxon>Polypedilum</taxon>
    </lineage>
</organism>
<dbReference type="Pfam" id="PF20146">
    <property type="entry name" value="NRF"/>
    <property type="match status" value="1"/>
</dbReference>
<dbReference type="InterPro" id="IPR006621">
    <property type="entry name" value="Nose-resist-to-fluoxetine_N"/>
</dbReference>
<reference evidence="4" key="1">
    <citation type="submission" date="2021-03" db="EMBL/GenBank/DDBJ databases">
        <title>Chromosome level genome of the anhydrobiotic midge Polypedilum vanderplanki.</title>
        <authorList>
            <person name="Yoshida Y."/>
            <person name="Kikawada T."/>
            <person name="Gusev O."/>
        </authorList>
    </citation>
    <scope>NUCLEOTIDE SEQUENCE</scope>
    <source>
        <strain evidence="4">NIAS01</strain>
        <tissue evidence="4">Whole body or cell culture</tissue>
    </source>
</reference>
<dbReference type="EMBL" id="JADBJN010000001">
    <property type="protein sequence ID" value="KAG5681019.1"/>
    <property type="molecule type" value="Genomic_DNA"/>
</dbReference>
<feature type="transmembrane region" description="Helical" evidence="1">
    <location>
        <begin position="385"/>
        <end position="402"/>
    </location>
</feature>
<evidence type="ECO:0000313" key="4">
    <source>
        <dbReference type="EMBL" id="KAG5681019.1"/>
    </source>
</evidence>
<dbReference type="InterPro" id="IPR052728">
    <property type="entry name" value="O2_lipid_transport_reg"/>
</dbReference>
<gene>
    <name evidence="4" type="ORF">PVAND_010485</name>
</gene>
<feature type="transmembrane region" description="Helical" evidence="1">
    <location>
        <begin position="278"/>
        <end position="301"/>
    </location>
</feature>
<dbReference type="GO" id="GO:0016747">
    <property type="term" value="F:acyltransferase activity, transferring groups other than amino-acyl groups"/>
    <property type="evidence" value="ECO:0007669"/>
    <property type="project" value="InterPro"/>
</dbReference>
<feature type="signal peptide" evidence="2">
    <location>
        <begin position="1"/>
        <end position="19"/>
    </location>
</feature>
<feature type="transmembrane region" description="Helical" evidence="1">
    <location>
        <begin position="599"/>
        <end position="622"/>
    </location>
</feature>
<dbReference type="Pfam" id="PF01757">
    <property type="entry name" value="Acyl_transf_3"/>
    <property type="match status" value="1"/>
</dbReference>
<keyword evidence="1" id="KW-0812">Transmembrane</keyword>
<feature type="transmembrane region" description="Helical" evidence="1">
    <location>
        <begin position="559"/>
        <end position="579"/>
    </location>
</feature>
<dbReference type="OrthoDB" id="10026250at2759"/>
<feature type="transmembrane region" description="Helical" evidence="1">
    <location>
        <begin position="179"/>
        <end position="202"/>
    </location>
</feature>
<evidence type="ECO:0000256" key="2">
    <source>
        <dbReference type="SAM" id="SignalP"/>
    </source>
</evidence>
<feature type="transmembrane region" description="Helical" evidence="1">
    <location>
        <begin position="460"/>
        <end position="477"/>
    </location>
</feature>